<protein>
    <recommendedName>
        <fullName evidence="4">DUF3823 domain-containing protein</fullName>
    </recommendedName>
</protein>
<keyword evidence="1" id="KW-0732">Signal</keyword>
<evidence type="ECO:0000256" key="1">
    <source>
        <dbReference type="SAM" id="SignalP"/>
    </source>
</evidence>
<evidence type="ECO:0008006" key="4">
    <source>
        <dbReference type="Google" id="ProtNLM"/>
    </source>
</evidence>
<accession>A0ABT1BYR8</accession>
<keyword evidence="3" id="KW-1185">Reference proteome</keyword>
<dbReference type="EMBL" id="JAMXLY010000030">
    <property type="protein sequence ID" value="MCO6025835.1"/>
    <property type="molecule type" value="Genomic_DNA"/>
</dbReference>
<organism evidence="2 3">
    <name type="scientific">Segatella cerevisiae</name>
    <dbReference type="NCBI Taxonomy" id="2053716"/>
    <lineage>
        <taxon>Bacteria</taxon>
        <taxon>Pseudomonadati</taxon>
        <taxon>Bacteroidota</taxon>
        <taxon>Bacteroidia</taxon>
        <taxon>Bacteroidales</taxon>
        <taxon>Prevotellaceae</taxon>
        <taxon>Segatella</taxon>
    </lineage>
</organism>
<reference evidence="2 3" key="1">
    <citation type="submission" date="2022-06" db="EMBL/GenBank/DDBJ databases">
        <title>A taxonomic note on the genus Prevotella: Description of four novel genera and emended description of the genera Hallella and Xylanibacter.</title>
        <authorList>
            <person name="Hitch T.C.A."/>
        </authorList>
    </citation>
    <scope>NUCLEOTIDE SEQUENCE [LARGE SCALE GENOMIC DNA]</scope>
    <source>
        <strain evidence="2 3">DSM 100619</strain>
    </source>
</reference>
<dbReference type="RefSeq" id="WP_252761192.1">
    <property type="nucleotide sequence ID" value="NZ_JAMXLY010000030.1"/>
</dbReference>
<proteinExistence type="predicted"/>
<feature type="chain" id="PRO_5046546280" description="DUF3823 domain-containing protein" evidence="1">
    <location>
        <begin position="24"/>
        <end position="130"/>
    </location>
</feature>
<sequence length="130" mass="14279">MKTYIKLGLFVIAVLLMATSCHSDNDDYETTAVVNMTFPDSLGIKPLKVQGTVTMQNLNTKQTYSSSAFDGSALSMSVMRGAYSISVEGTVQYVRTDSPNDVETADFRASSDYSKILDHPTNVDLEIIFM</sequence>
<dbReference type="Proteomes" id="UP001204015">
    <property type="component" value="Unassembled WGS sequence"/>
</dbReference>
<gene>
    <name evidence="2" type="ORF">NG821_08295</name>
</gene>
<name>A0ABT1BYR8_9BACT</name>
<feature type="signal peptide" evidence="1">
    <location>
        <begin position="1"/>
        <end position="23"/>
    </location>
</feature>
<evidence type="ECO:0000313" key="2">
    <source>
        <dbReference type="EMBL" id="MCO6025835.1"/>
    </source>
</evidence>
<dbReference type="PROSITE" id="PS51257">
    <property type="entry name" value="PROKAR_LIPOPROTEIN"/>
    <property type="match status" value="1"/>
</dbReference>
<comment type="caution">
    <text evidence="2">The sequence shown here is derived from an EMBL/GenBank/DDBJ whole genome shotgun (WGS) entry which is preliminary data.</text>
</comment>
<evidence type="ECO:0000313" key="3">
    <source>
        <dbReference type="Proteomes" id="UP001204015"/>
    </source>
</evidence>